<reference evidence="3 4" key="1">
    <citation type="journal article" date="2016" name="Nat. Commun.">
        <title>Thousands of microbial genomes shed light on interconnected biogeochemical processes in an aquifer system.</title>
        <authorList>
            <person name="Anantharaman K."/>
            <person name="Brown C.T."/>
            <person name="Hug L.A."/>
            <person name="Sharon I."/>
            <person name="Castelle C.J."/>
            <person name="Probst A.J."/>
            <person name="Thomas B.C."/>
            <person name="Singh A."/>
            <person name="Wilkins M.J."/>
            <person name="Karaoz U."/>
            <person name="Brodie E.L."/>
            <person name="Williams K.H."/>
            <person name="Hubbard S.S."/>
            <person name="Banfield J.F."/>
        </authorList>
    </citation>
    <scope>NUCLEOTIDE SEQUENCE [LARGE SCALE GENOMIC DNA]</scope>
</reference>
<evidence type="ECO:0000256" key="1">
    <source>
        <dbReference type="SAM" id="MobiDB-lite"/>
    </source>
</evidence>
<comment type="caution">
    <text evidence="3">The sequence shown here is derived from an EMBL/GenBank/DDBJ whole genome shotgun (WGS) entry which is preliminary data.</text>
</comment>
<dbReference type="AlphaFoldDB" id="A0A1G1VUN8"/>
<keyword evidence="2" id="KW-1133">Transmembrane helix</keyword>
<feature type="compositionally biased region" description="Polar residues" evidence="1">
    <location>
        <begin position="19"/>
        <end position="29"/>
    </location>
</feature>
<name>A0A1G1VUN8_9BACT</name>
<accession>A0A1G1VUN8</accession>
<evidence type="ECO:0000313" key="4">
    <source>
        <dbReference type="Proteomes" id="UP000179233"/>
    </source>
</evidence>
<protein>
    <submittedName>
        <fullName evidence="3">Uncharacterized protein</fullName>
    </submittedName>
</protein>
<proteinExistence type="predicted"/>
<feature type="compositionally biased region" description="Polar residues" evidence="1">
    <location>
        <begin position="1"/>
        <end position="11"/>
    </location>
</feature>
<evidence type="ECO:0000256" key="2">
    <source>
        <dbReference type="SAM" id="Phobius"/>
    </source>
</evidence>
<dbReference type="EMBL" id="MHCJ01000001">
    <property type="protein sequence ID" value="OGY19109.1"/>
    <property type="molecule type" value="Genomic_DNA"/>
</dbReference>
<organism evidence="3 4">
    <name type="scientific">Candidatus Chisholmbacteria bacterium RIFCSPHIGHO2_01_FULL_52_32</name>
    <dbReference type="NCBI Taxonomy" id="1797591"/>
    <lineage>
        <taxon>Bacteria</taxon>
        <taxon>Candidatus Chisholmiibacteriota</taxon>
    </lineage>
</organism>
<evidence type="ECO:0000313" key="3">
    <source>
        <dbReference type="EMBL" id="OGY19109.1"/>
    </source>
</evidence>
<keyword evidence="2" id="KW-0812">Transmembrane</keyword>
<feature type="region of interest" description="Disordered" evidence="1">
    <location>
        <begin position="1"/>
        <end position="29"/>
    </location>
</feature>
<feature type="transmembrane region" description="Helical" evidence="2">
    <location>
        <begin position="44"/>
        <end position="64"/>
    </location>
</feature>
<dbReference type="Proteomes" id="UP000179233">
    <property type="component" value="Unassembled WGS sequence"/>
</dbReference>
<sequence>MAQPPMNTSQPHFAPTPYESPSDQQVIASTSSPESQKFLTKKRLLFSVFFVFVTLGGVVGFFSLRSSTMPPAPQTVPPAVNTEQPSPQITSFQSPLFIGTQTIVISDVRGGQLSGNATLRIDSTTISRSVEASLPPPPDGQFYQAWIGKVLETESDFVPLGQLVGVREGSYSLTRIEPLKEAVVSSDQIYDTLVVSLETIDDQIMEIEILEGSFTF</sequence>
<keyword evidence="2" id="KW-0472">Membrane</keyword>
<gene>
    <name evidence="3" type="ORF">A2786_06255</name>
</gene>